<keyword evidence="2" id="KW-0805">Transcription regulation</keyword>
<keyword evidence="4" id="KW-0238">DNA-binding</keyword>
<comment type="similarity">
    <text evidence="1">Belongs to the sigma-70 factor family. ECF subfamily.</text>
</comment>
<sequence>MTATVDYTRHGDADLVAFVRAGTVGAFGPLYERHVTAATRRARYFARCSAEADALVSDGFMQVLEALLAGGGPTESFSAYLWRTITNLAFARSRKLAREVPTEAPPVDDADRGHVRQESFLDLAIEGVVDRALVVRAFARLPGTSQQVLWYTEVLNMSPAEAAPILEIAPGAVAARAHRARDDLRTAWLAAHVDTVRPAGRCKAIVDELGGWVRQTLRTRRRSAVEQHLGGCLRCRKLVAELATLNAIPPAMPARIHGARSA</sequence>
<dbReference type="SUPFAM" id="SSF88659">
    <property type="entry name" value="Sigma3 and sigma4 domains of RNA polymerase sigma factors"/>
    <property type="match status" value="1"/>
</dbReference>
<dbReference type="Pfam" id="PF08281">
    <property type="entry name" value="Sigma70_r4_2"/>
    <property type="match status" value="1"/>
</dbReference>
<dbReference type="Proteomes" id="UP001285521">
    <property type="component" value="Unassembled WGS sequence"/>
</dbReference>
<dbReference type="InterPro" id="IPR039425">
    <property type="entry name" value="RNA_pol_sigma-70-like"/>
</dbReference>
<feature type="domain" description="RNA polymerase sigma-70 region 2" evidence="6">
    <location>
        <begin position="30"/>
        <end position="98"/>
    </location>
</feature>
<keyword evidence="5" id="KW-0804">Transcription</keyword>
<dbReference type="InterPro" id="IPR027383">
    <property type="entry name" value="Znf_put"/>
</dbReference>
<evidence type="ECO:0000259" key="7">
    <source>
        <dbReference type="Pfam" id="PF08281"/>
    </source>
</evidence>
<dbReference type="EMBL" id="JAXAVW010000051">
    <property type="protein sequence ID" value="MDX8036907.1"/>
    <property type="molecule type" value="Genomic_DNA"/>
</dbReference>
<dbReference type="InterPro" id="IPR007627">
    <property type="entry name" value="RNA_pol_sigma70_r2"/>
</dbReference>
<feature type="domain" description="Putative zinc-finger" evidence="8">
    <location>
        <begin position="202"/>
        <end position="236"/>
    </location>
</feature>
<dbReference type="InterPro" id="IPR013324">
    <property type="entry name" value="RNA_pol_sigma_r3/r4-like"/>
</dbReference>
<evidence type="ECO:0000256" key="1">
    <source>
        <dbReference type="ARBA" id="ARBA00010641"/>
    </source>
</evidence>
<evidence type="ECO:0000313" key="9">
    <source>
        <dbReference type="EMBL" id="MDX8036907.1"/>
    </source>
</evidence>
<dbReference type="PANTHER" id="PTHR43133:SF8">
    <property type="entry name" value="RNA POLYMERASE SIGMA FACTOR HI_1459-RELATED"/>
    <property type="match status" value="1"/>
</dbReference>
<dbReference type="InterPro" id="IPR014284">
    <property type="entry name" value="RNA_pol_sigma-70_dom"/>
</dbReference>
<dbReference type="Pfam" id="PF04542">
    <property type="entry name" value="Sigma70_r2"/>
    <property type="match status" value="1"/>
</dbReference>
<dbReference type="NCBIfam" id="TIGR02937">
    <property type="entry name" value="sigma70-ECF"/>
    <property type="match status" value="1"/>
</dbReference>
<gene>
    <name evidence="9" type="ORF">SK803_42495</name>
</gene>
<keyword evidence="3" id="KW-0731">Sigma factor</keyword>
<evidence type="ECO:0000256" key="2">
    <source>
        <dbReference type="ARBA" id="ARBA00023015"/>
    </source>
</evidence>
<dbReference type="InterPro" id="IPR041916">
    <property type="entry name" value="Anti_sigma_zinc_sf"/>
</dbReference>
<evidence type="ECO:0000259" key="8">
    <source>
        <dbReference type="Pfam" id="PF13490"/>
    </source>
</evidence>
<dbReference type="SUPFAM" id="SSF88946">
    <property type="entry name" value="Sigma2 domain of RNA polymerase sigma factors"/>
    <property type="match status" value="1"/>
</dbReference>
<dbReference type="RefSeq" id="WP_319971903.1">
    <property type="nucleotide sequence ID" value="NZ_JAXAVW010000051.1"/>
</dbReference>
<comment type="caution">
    <text evidence="9">The sequence shown here is derived from an EMBL/GenBank/DDBJ whole genome shotgun (WGS) entry which is preliminary data.</text>
</comment>
<evidence type="ECO:0000256" key="4">
    <source>
        <dbReference type="ARBA" id="ARBA00023125"/>
    </source>
</evidence>
<dbReference type="Pfam" id="PF13490">
    <property type="entry name" value="zf-HC2"/>
    <property type="match status" value="1"/>
</dbReference>
<dbReference type="Gene3D" id="1.10.10.10">
    <property type="entry name" value="Winged helix-like DNA-binding domain superfamily/Winged helix DNA-binding domain"/>
    <property type="match status" value="1"/>
</dbReference>
<dbReference type="InterPro" id="IPR013325">
    <property type="entry name" value="RNA_pol_sigma_r2"/>
</dbReference>
<feature type="domain" description="RNA polymerase sigma factor 70 region 4 type 2" evidence="7">
    <location>
        <begin position="133"/>
        <end position="183"/>
    </location>
</feature>
<organism evidence="9 10">
    <name type="scientific">Lentzea miocenica</name>
    <dbReference type="NCBI Taxonomy" id="3095431"/>
    <lineage>
        <taxon>Bacteria</taxon>
        <taxon>Bacillati</taxon>
        <taxon>Actinomycetota</taxon>
        <taxon>Actinomycetes</taxon>
        <taxon>Pseudonocardiales</taxon>
        <taxon>Pseudonocardiaceae</taxon>
        <taxon>Lentzea</taxon>
    </lineage>
</organism>
<protein>
    <submittedName>
        <fullName evidence="9">Sigma-70 family RNA polymerase sigma factor</fullName>
    </submittedName>
</protein>
<dbReference type="InterPro" id="IPR013249">
    <property type="entry name" value="RNA_pol_sigma70_r4_t2"/>
</dbReference>
<evidence type="ECO:0000256" key="5">
    <source>
        <dbReference type="ARBA" id="ARBA00023163"/>
    </source>
</evidence>
<evidence type="ECO:0000259" key="6">
    <source>
        <dbReference type="Pfam" id="PF04542"/>
    </source>
</evidence>
<dbReference type="Gene3D" id="1.10.1740.10">
    <property type="match status" value="1"/>
</dbReference>
<accession>A0ABU4TFF4</accession>
<evidence type="ECO:0000313" key="10">
    <source>
        <dbReference type="Proteomes" id="UP001285521"/>
    </source>
</evidence>
<dbReference type="PANTHER" id="PTHR43133">
    <property type="entry name" value="RNA POLYMERASE ECF-TYPE SIGMA FACTO"/>
    <property type="match status" value="1"/>
</dbReference>
<proteinExistence type="inferred from homology"/>
<dbReference type="Gene3D" id="1.10.10.1320">
    <property type="entry name" value="Anti-sigma factor, zinc-finger domain"/>
    <property type="match status" value="1"/>
</dbReference>
<keyword evidence="10" id="KW-1185">Reference proteome</keyword>
<reference evidence="9 10" key="1">
    <citation type="submission" date="2023-11" db="EMBL/GenBank/DDBJ databases">
        <title>Lentzea sokolovensis, sp. nov., Lentzea kristufkii, sp. nov., and Lentzea miocenensis, sp. nov., rare actinobacteria from Sokolov Coal Basin, Miocene lacustrine sediment, Czech Republic.</title>
        <authorList>
            <person name="Lara A."/>
            <person name="Kotroba L."/>
            <person name="Nouioui I."/>
            <person name="Neumann-Schaal M."/>
            <person name="Mast Y."/>
            <person name="Chronakova A."/>
        </authorList>
    </citation>
    <scope>NUCLEOTIDE SEQUENCE [LARGE SCALE GENOMIC DNA]</scope>
    <source>
        <strain evidence="9 10">BCCO 10_0856</strain>
    </source>
</reference>
<dbReference type="InterPro" id="IPR036388">
    <property type="entry name" value="WH-like_DNA-bd_sf"/>
</dbReference>
<name>A0ABU4TFF4_9PSEU</name>
<evidence type="ECO:0000256" key="3">
    <source>
        <dbReference type="ARBA" id="ARBA00023082"/>
    </source>
</evidence>